<keyword evidence="1" id="KW-0810">Translation regulation</keyword>
<dbReference type="InterPro" id="IPR036567">
    <property type="entry name" value="RHF-like"/>
</dbReference>
<name>M1M1C4_9PROT</name>
<dbReference type="AlphaFoldDB" id="M1M1C4"/>
<dbReference type="PANTHER" id="PTHR33231:SF1">
    <property type="entry name" value="30S RIBOSOMAL PROTEIN"/>
    <property type="match status" value="1"/>
</dbReference>
<reference evidence="4 5" key="1">
    <citation type="journal article" date="2013" name="Genome Biol. Evol.">
        <title>Genome evolution and phylogenomic analysis of candidatus kinetoplastibacterium, the betaproteobacterial endosymbionts of strigomonas and angomonas.</title>
        <authorList>
            <person name="Alves J.M."/>
            <person name="Serrano M.G."/>
            <person name="Maia da Silva F."/>
            <person name="Voegtly L.J."/>
            <person name="Matveyev A.V."/>
            <person name="Teixeira M.M."/>
            <person name="Camargo E.P."/>
            <person name="Buck G.A."/>
        </authorList>
    </citation>
    <scope>NUCLEOTIDE SEQUENCE [LARGE SCALE GENOMIC DNA]</scope>
    <source>
        <strain evidence="4 5">TCC012E</strain>
    </source>
</reference>
<comment type="subunit">
    <text evidence="2">Associates exclusively with 100S ribosomes, which are dimers of 70S ribosomes.</text>
</comment>
<dbReference type="GO" id="GO:0045900">
    <property type="term" value="P:negative regulation of translational elongation"/>
    <property type="evidence" value="ECO:0007669"/>
    <property type="project" value="TreeGrafter"/>
</dbReference>
<dbReference type="GO" id="GO:0022627">
    <property type="term" value="C:cytosolic small ribosomal subunit"/>
    <property type="evidence" value="ECO:0007669"/>
    <property type="project" value="TreeGrafter"/>
</dbReference>
<dbReference type="GO" id="GO:0043024">
    <property type="term" value="F:ribosomal small subunit binding"/>
    <property type="evidence" value="ECO:0007669"/>
    <property type="project" value="TreeGrafter"/>
</dbReference>
<dbReference type="EMBL" id="CP003807">
    <property type="protein sequence ID" value="AGF50076.1"/>
    <property type="molecule type" value="Genomic_DNA"/>
</dbReference>
<organism evidence="4 5">
    <name type="scientific">Candidatus Kinetoplastidibacterium blastocrithidiae TCC012E</name>
    <dbReference type="NCBI Taxonomy" id="1208922"/>
    <lineage>
        <taxon>Bacteria</taxon>
        <taxon>Pseudomonadati</taxon>
        <taxon>Pseudomonadota</taxon>
        <taxon>Betaproteobacteria</taxon>
        <taxon>Candidatus Kinetoplastidibacterium</taxon>
    </lineage>
</organism>
<dbReference type="InterPro" id="IPR050574">
    <property type="entry name" value="HPF/YfiA_ribosome-assoc"/>
</dbReference>
<dbReference type="RefSeq" id="WP_015390096.1">
    <property type="nucleotide sequence ID" value="NC_020285.1"/>
</dbReference>
<evidence type="ECO:0000256" key="1">
    <source>
        <dbReference type="ARBA" id="ARBA00022845"/>
    </source>
</evidence>
<dbReference type="NCBIfam" id="TIGR00741">
    <property type="entry name" value="yfiA"/>
    <property type="match status" value="1"/>
</dbReference>
<protein>
    <recommendedName>
        <fullName evidence="3">Ribosome hibernation promoting factor</fullName>
    </recommendedName>
</protein>
<dbReference type="CDD" id="cd00552">
    <property type="entry name" value="RaiA"/>
    <property type="match status" value="1"/>
</dbReference>
<accession>M1M1C4</accession>
<dbReference type="PANTHER" id="PTHR33231">
    <property type="entry name" value="30S RIBOSOMAL PROTEIN"/>
    <property type="match status" value="1"/>
</dbReference>
<dbReference type="Pfam" id="PF02482">
    <property type="entry name" value="Ribosomal_S30AE"/>
    <property type="match status" value="1"/>
</dbReference>
<keyword evidence="5" id="KW-1185">Reference proteome</keyword>
<gene>
    <name evidence="4" type="ORF">BCUE_0073</name>
</gene>
<dbReference type="HOGENOM" id="CLU_071472_3_1_4"/>
<dbReference type="Proteomes" id="UP000011563">
    <property type="component" value="Chromosome"/>
</dbReference>
<evidence type="ECO:0000313" key="4">
    <source>
        <dbReference type="EMBL" id="AGF50076.1"/>
    </source>
</evidence>
<dbReference type="PATRIC" id="fig|1208922.3.peg.642"/>
<evidence type="ECO:0000256" key="2">
    <source>
        <dbReference type="ARBA" id="ARBA00038695"/>
    </source>
</evidence>
<dbReference type="InterPro" id="IPR003489">
    <property type="entry name" value="RHF/RaiA"/>
</dbReference>
<dbReference type="KEGG" id="kbt:BCUE_0073"/>
<sequence length="98" mass="11561">MNLNIIGRNVEITAAMQEYISKKLSNTLLRIEDELYASVAVYIEHKQHNIEINIRHINKTILHCKSSDTNLYDAIDDLSEKVERQLIKLKEKEKEKYF</sequence>
<dbReference type="SUPFAM" id="SSF69754">
    <property type="entry name" value="Ribosome binding protein Y (YfiA homologue)"/>
    <property type="match status" value="1"/>
</dbReference>
<evidence type="ECO:0000256" key="3">
    <source>
        <dbReference type="ARBA" id="ARBA00041148"/>
    </source>
</evidence>
<dbReference type="Gene3D" id="3.30.160.100">
    <property type="entry name" value="Ribosome hibernation promotion factor-like"/>
    <property type="match status" value="1"/>
</dbReference>
<evidence type="ECO:0000313" key="5">
    <source>
        <dbReference type="Proteomes" id="UP000011563"/>
    </source>
</evidence>
<proteinExistence type="predicted"/>